<dbReference type="AlphaFoldDB" id="D0LE48"/>
<dbReference type="EMBL" id="CP001802">
    <property type="protein sequence ID" value="ACY22640.1"/>
    <property type="molecule type" value="Genomic_DNA"/>
</dbReference>
<name>D0LE48_GORB4</name>
<dbReference type="HOGENOM" id="CLU_3270722_0_0_11"/>
<dbReference type="KEGG" id="gbr:Gbro_3445"/>
<dbReference type="Proteomes" id="UP000001219">
    <property type="component" value="Chromosome"/>
</dbReference>
<dbReference type="STRING" id="526226.Gbro_3445"/>
<reference evidence="2" key="1">
    <citation type="submission" date="2009-10" db="EMBL/GenBank/DDBJ databases">
        <title>The complete chromosome of Gordonia bronchialis DSM 43247.</title>
        <authorList>
            <consortium name="US DOE Joint Genome Institute (JGI-PGF)"/>
            <person name="Lucas S."/>
            <person name="Copeland A."/>
            <person name="Lapidus A."/>
            <person name="Glavina del Rio T."/>
            <person name="Dalin E."/>
            <person name="Tice H."/>
            <person name="Bruce D."/>
            <person name="Goodwin L."/>
            <person name="Pitluck S."/>
            <person name="Kyrpides N."/>
            <person name="Mavromatis K."/>
            <person name="Ivanova N."/>
            <person name="Ovchinnikova G."/>
            <person name="Saunders E."/>
            <person name="Brettin T."/>
            <person name="Detter J.C."/>
            <person name="Han C."/>
            <person name="Larimer F."/>
            <person name="Land M."/>
            <person name="Hauser L."/>
            <person name="Markowitz V."/>
            <person name="Cheng J.-F."/>
            <person name="Hugenholtz P."/>
            <person name="Woyke T."/>
            <person name="Wu D."/>
            <person name="Jando M."/>
            <person name="Schneider S."/>
            <person name="Goeker M."/>
            <person name="Klenk H.-P."/>
            <person name="Eisen J.A."/>
        </authorList>
    </citation>
    <scope>NUCLEOTIDE SEQUENCE [LARGE SCALE GENOMIC DNA]</scope>
    <source>
        <strain evidence="2">ATCC 25592 / DSM 43247 / BCRC 13721 / JCM 3198 / KCTC 3076 / NBRC 16047 / NCTC 10667</strain>
    </source>
</reference>
<evidence type="ECO:0000313" key="2">
    <source>
        <dbReference type="Proteomes" id="UP000001219"/>
    </source>
</evidence>
<proteinExistence type="predicted"/>
<protein>
    <submittedName>
        <fullName evidence="1">Uncharacterized protein</fullName>
    </submittedName>
</protein>
<evidence type="ECO:0000313" key="1">
    <source>
        <dbReference type="EMBL" id="ACY22640.1"/>
    </source>
</evidence>
<organism evidence="1 2">
    <name type="scientific">Gordonia bronchialis (strain ATCC 25592 / DSM 43247 / BCRC 13721 / JCM 3198 / KCTC 3076 / NBRC 16047 / NCTC 10667)</name>
    <name type="common">Rhodococcus bronchialis</name>
    <dbReference type="NCBI Taxonomy" id="526226"/>
    <lineage>
        <taxon>Bacteria</taxon>
        <taxon>Bacillati</taxon>
        <taxon>Actinomycetota</taxon>
        <taxon>Actinomycetes</taxon>
        <taxon>Mycobacteriales</taxon>
        <taxon>Gordoniaceae</taxon>
        <taxon>Gordonia</taxon>
    </lineage>
</organism>
<reference evidence="1 2" key="2">
    <citation type="journal article" date="2010" name="Stand. Genomic Sci.">
        <title>Complete genome sequence of Gordonia bronchialis type strain (3410).</title>
        <authorList>
            <person name="Ivanova N."/>
            <person name="Sikorski J."/>
            <person name="Jando M."/>
            <person name="Lapidus A."/>
            <person name="Nolan M."/>
            <person name="Lucas S."/>
            <person name="Del Rio T.G."/>
            <person name="Tice H."/>
            <person name="Copeland A."/>
            <person name="Cheng J.F."/>
            <person name="Chen F."/>
            <person name="Bruce D."/>
            <person name="Goodwin L."/>
            <person name="Pitluck S."/>
            <person name="Mavromatis K."/>
            <person name="Ovchinnikova G."/>
            <person name="Pati A."/>
            <person name="Chen A."/>
            <person name="Palaniappan K."/>
            <person name="Land M."/>
            <person name="Hauser L."/>
            <person name="Chang Y.J."/>
            <person name="Jeffries C.D."/>
            <person name="Chain P."/>
            <person name="Saunders E."/>
            <person name="Han C."/>
            <person name="Detter J.C."/>
            <person name="Brettin T."/>
            <person name="Rohde M."/>
            <person name="Goker M."/>
            <person name="Bristow J."/>
            <person name="Eisen J.A."/>
            <person name="Markowitz V."/>
            <person name="Hugenholtz P."/>
            <person name="Klenk H.P."/>
            <person name="Kyrpides N.C."/>
        </authorList>
    </citation>
    <scope>NUCLEOTIDE SEQUENCE [LARGE SCALE GENOMIC DNA]</scope>
    <source>
        <strain evidence="2">ATCC 25592 / DSM 43247 / BCRC 13721 / JCM 3198 / KCTC 3076 / NBRC 16047 / NCTC 10667</strain>
    </source>
</reference>
<accession>D0LE48</accession>
<gene>
    <name evidence="1" type="ordered locus">Gbro_3445</name>
</gene>
<keyword evidence="2" id="KW-1185">Reference proteome</keyword>
<sequence length="41" mass="4144">MICSGKSPDGVKTTALYPITIEKQGGRISDISGGVAPIPGK</sequence>